<evidence type="ECO:0000256" key="1">
    <source>
        <dbReference type="ARBA" id="ARBA00004196"/>
    </source>
</evidence>
<dbReference type="InterPro" id="IPR006127">
    <property type="entry name" value="ZnuA-like"/>
</dbReference>
<evidence type="ECO:0000256" key="2">
    <source>
        <dbReference type="ARBA" id="ARBA00022448"/>
    </source>
</evidence>
<accession>A0A5C1Y861</accession>
<keyword evidence="2 5" id="KW-0813">Transport</keyword>
<comment type="similarity">
    <text evidence="5">Belongs to the bacterial solute-binding protein 9 family.</text>
</comment>
<reference evidence="7 8" key="1">
    <citation type="submission" date="2019-09" db="EMBL/GenBank/DDBJ databases">
        <title>Genome sequencing of strain KACC 19322.</title>
        <authorList>
            <person name="Heo J."/>
            <person name="Kim S.-J."/>
            <person name="Kim J.-S."/>
            <person name="Hong S.-B."/>
            <person name="Kwon S.-W."/>
        </authorList>
    </citation>
    <scope>NUCLEOTIDE SEQUENCE [LARGE SCALE GENOMIC DNA]</scope>
    <source>
        <strain evidence="7 8">KACC 19322</strain>
    </source>
</reference>
<dbReference type="PANTHER" id="PTHR42953:SF1">
    <property type="entry name" value="METAL-BINDING PROTEIN HI_0362-RELATED"/>
    <property type="match status" value="1"/>
</dbReference>
<dbReference type="InterPro" id="IPR050492">
    <property type="entry name" value="Bact_metal-bind_prot9"/>
</dbReference>
<dbReference type="SUPFAM" id="SSF53807">
    <property type="entry name" value="Helical backbone' metal receptor"/>
    <property type="match status" value="1"/>
</dbReference>
<dbReference type="InterPro" id="IPR006129">
    <property type="entry name" value="AdhesinB"/>
</dbReference>
<evidence type="ECO:0000256" key="3">
    <source>
        <dbReference type="ARBA" id="ARBA00022723"/>
    </source>
</evidence>
<dbReference type="Proteomes" id="UP000322159">
    <property type="component" value="Chromosome"/>
</dbReference>
<dbReference type="PANTHER" id="PTHR42953">
    <property type="entry name" value="HIGH-AFFINITY ZINC UPTAKE SYSTEM PROTEIN ZNUA-RELATED"/>
    <property type="match status" value="1"/>
</dbReference>
<protein>
    <submittedName>
        <fullName evidence="7">ABC transporter substrate-binding protein</fullName>
    </submittedName>
</protein>
<dbReference type="InterPro" id="IPR006128">
    <property type="entry name" value="Lipoprotein_PsaA-like"/>
</dbReference>
<dbReference type="GO" id="GO:0046872">
    <property type="term" value="F:metal ion binding"/>
    <property type="evidence" value="ECO:0007669"/>
    <property type="project" value="UniProtKB-KW"/>
</dbReference>
<dbReference type="PROSITE" id="PS51257">
    <property type="entry name" value="PROKAR_LIPOPROTEIN"/>
    <property type="match status" value="1"/>
</dbReference>
<dbReference type="KEGG" id="lyk:FLP23_04975"/>
<keyword evidence="4 6" id="KW-0732">Signal</keyword>
<evidence type="ECO:0000256" key="5">
    <source>
        <dbReference type="RuleBase" id="RU003512"/>
    </source>
</evidence>
<feature type="chain" id="PRO_5022908663" evidence="6">
    <location>
        <begin position="26"/>
        <end position="302"/>
    </location>
</feature>
<dbReference type="EMBL" id="CP043504">
    <property type="protein sequence ID" value="QEO09415.1"/>
    <property type="molecule type" value="Genomic_DNA"/>
</dbReference>
<evidence type="ECO:0000256" key="6">
    <source>
        <dbReference type="SAM" id="SignalP"/>
    </source>
</evidence>
<evidence type="ECO:0000313" key="8">
    <source>
        <dbReference type="Proteomes" id="UP000322159"/>
    </source>
</evidence>
<name>A0A5C1Y861_9MICO</name>
<dbReference type="Pfam" id="PF01297">
    <property type="entry name" value="ZnuA"/>
    <property type="match status" value="1"/>
</dbReference>
<comment type="subcellular location">
    <subcellularLocation>
        <location evidence="1">Cell envelope</location>
    </subcellularLocation>
</comment>
<keyword evidence="3" id="KW-0479">Metal-binding</keyword>
<evidence type="ECO:0000313" key="7">
    <source>
        <dbReference type="EMBL" id="QEO09415.1"/>
    </source>
</evidence>
<dbReference type="RefSeq" id="WP_149324837.1">
    <property type="nucleotide sequence ID" value="NZ_CP043504.1"/>
</dbReference>
<feature type="signal peptide" evidence="6">
    <location>
        <begin position="1"/>
        <end position="25"/>
    </location>
</feature>
<dbReference type="PRINTS" id="PR00691">
    <property type="entry name" value="ADHESINB"/>
</dbReference>
<dbReference type="PRINTS" id="PR00690">
    <property type="entry name" value="ADHESNFAMILY"/>
</dbReference>
<gene>
    <name evidence="7" type="ORF">FLP23_04975</name>
</gene>
<dbReference type="GO" id="GO:0007155">
    <property type="term" value="P:cell adhesion"/>
    <property type="evidence" value="ECO:0007669"/>
    <property type="project" value="InterPro"/>
</dbReference>
<evidence type="ECO:0000256" key="4">
    <source>
        <dbReference type="ARBA" id="ARBA00022729"/>
    </source>
</evidence>
<sequence length="302" mass="30909">MLRRPAPLAAALTLLVAAAALTGCATTPDAVDDGTIRIVASTNVYGDIARTIAGDDAEITSLIHDSAQDPHEFEATPRDALAVSQADIVIVNGGGYDDFMGSLLEQASSPVVLDAVELSGLDTEPADGEFNEHVWYHFDTVAAVADAIADAVAELEPAEADAAEARAAQFRTGLDALAARAADIAADHGGAGVAVTEPVPLYLLEAAGLENRTPSEFSEAVEEGTDAPALVLEAMIALVGDGSVALLAYNEQTVGPQTEQVLAAAQDAGTPVVSFTELLPDGEDYLSWMGANLDAVEAALAG</sequence>
<proteinExistence type="inferred from homology"/>
<dbReference type="AlphaFoldDB" id="A0A5C1Y861"/>
<organism evidence="7 8">
    <name type="scientific">Protaetiibacter larvae</name>
    <dbReference type="NCBI Taxonomy" id="2592654"/>
    <lineage>
        <taxon>Bacteria</taxon>
        <taxon>Bacillati</taxon>
        <taxon>Actinomycetota</taxon>
        <taxon>Actinomycetes</taxon>
        <taxon>Micrococcales</taxon>
        <taxon>Microbacteriaceae</taxon>
        <taxon>Protaetiibacter</taxon>
    </lineage>
</organism>
<dbReference type="Gene3D" id="3.40.50.1980">
    <property type="entry name" value="Nitrogenase molybdenum iron protein domain"/>
    <property type="match status" value="1"/>
</dbReference>
<keyword evidence="8" id="KW-1185">Reference proteome</keyword>
<dbReference type="GO" id="GO:0030313">
    <property type="term" value="C:cell envelope"/>
    <property type="evidence" value="ECO:0007669"/>
    <property type="project" value="UniProtKB-SubCell"/>
</dbReference>
<dbReference type="GO" id="GO:0030001">
    <property type="term" value="P:metal ion transport"/>
    <property type="evidence" value="ECO:0007669"/>
    <property type="project" value="InterPro"/>
</dbReference>
<dbReference type="OrthoDB" id="5296019at2"/>